<dbReference type="eggNOG" id="COG1567">
    <property type="taxonomic scope" value="Bacteria"/>
</dbReference>
<dbReference type="KEGG" id="sgn:SGRA_0214"/>
<dbReference type="AlphaFoldDB" id="H6L654"/>
<sequence length="366" mass="41498">MYYRFYLKNFKGGLHLSRGIPNRYDRSEKDLSSDRIQSALFAAALQLFDELADPARGLAFMNSFRLSSAFPFWEDKKEGTKIRLYPKPASFPYELPFKLDKLKESSGLTEKELKKISFLEEGCFFALLKGEKLNDLALTADYKLLYSKSKCTLAVRKKLEELKAENKGLKIKKTDIVDHVYLEQGAQATPYSMDKIFFEEEGGLFFILQTENEDSLKKVKAAFRLLADQGIGTDRSTGHGHFEAEVEAQRMNIEKAGANSQHYISLGTYSPSKEDLNQIDLKDSYYQLNKLRGYISTVTDCEAESNAVGFRKAGLYVFGLAACLRTEVEPQGQVHNLNPKETKVFHPVWRATNPIMLPISLSKTEA</sequence>
<protein>
    <recommendedName>
        <fullName evidence="2">CRISPR system Cms protein Csm4</fullName>
    </recommendedName>
</protein>
<dbReference type="InterPro" id="IPR040932">
    <property type="entry name" value="Csm4_C"/>
</dbReference>
<evidence type="ECO:0000313" key="6">
    <source>
        <dbReference type="EMBL" id="AFC22955.1"/>
    </source>
</evidence>
<dbReference type="EMBL" id="CP002831">
    <property type="protein sequence ID" value="AFC22955.1"/>
    <property type="molecule type" value="Genomic_DNA"/>
</dbReference>
<evidence type="ECO:0000256" key="1">
    <source>
        <dbReference type="ARBA" id="ARBA00005772"/>
    </source>
</evidence>
<comment type="similarity">
    <text evidence="1">Belongs to the CRISPR-associated Csm4 family.</text>
</comment>
<evidence type="ECO:0000256" key="3">
    <source>
        <dbReference type="ARBA" id="ARBA00022884"/>
    </source>
</evidence>
<evidence type="ECO:0000313" key="7">
    <source>
        <dbReference type="Proteomes" id="UP000007519"/>
    </source>
</evidence>
<evidence type="ECO:0000259" key="5">
    <source>
        <dbReference type="Pfam" id="PF17953"/>
    </source>
</evidence>
<dbReference type="InterPro" id="IPR005510">
    <property type="entry name" value="Csm4"/>
</dbReference>
<evidence type="ECO:0000256" key="4">
    <source>
        <dbReference type="ARBA" id="ARBA00023118"/>
    </source>
</evidence>
<proteinExistence type="inferred from homology"/>
<accession>H6L654</accession>
<organism evidence="6 7">
    <name type="scientific">Saprospira grandis (strain Lewin)</name>
    <dbReference type="NCBI Taxonomy" id="984262"/>
    <lineage>
        <taxon>Bacteria</taxon>
        <taxon>Pseudomonadati</taxon>
        <taxon>Bacteroidota</taxon>
        <taxon>Saprospiria</taxon>
        <taxon>Saprospirales</taxon>
        <taxon>Saprospiraceae</taxon>
        <taxon>Saprospira</taxon>
    </lineage>
</organism>
<keyword evidence="7" id="KW-1185">Reference proteome</keyword>
<dbReference type="GO" id="GO:0051607">
    <property type="term" value="P:defense response to virus"/>
    <property type="evidence" value="ECO:0007669"/>
    <property type="project" value="UniProtKB-KW"/>
</dbReference>
<dbReference type="STRING" id="984262.SGRA_0214"/>
<reference evidence="6 7" key="1">
    <citation type="journal article" date="2012" name="Stand. Genomic Sci.">
        <title>Complete genome sequencing and analysis of Saprospira grandis str. Lewin, a predatory marine bacterium.</title>
        <authorList>
            <person name="Saw J.H."/>
            <person name="Yuryev A."/>
            <person name="Kanbe M."/>
            <person name="Hou S."/>
            <person name="Young A.G."/>
            <person name="Aizawa S."/>
            <person name="Alam M."/>
        </authorList>
    </citation>
    <scope>NUCLEOTIDE SEQUENCE [LARGE SCALE GENOMIC DNA]</scope>
    <source>
        <strain evidence="6 7">Lewin</strain>
    </source>
</reference>
<gene>
    <name evidence="6" type="ordered locus">SGRA_0214</name>
</gene>
<feature type="domain" description="Csm4 C-terminal" evidence="5">
    <location>
        <begin position="259"/>
        <end position="359"/>
    </location>
</feature>
<dbReference type="OrthoDB" id="7059961at2"/>
<dbReference type="GO" id="GO:0003723">
    <property type="term" value="F:RNA binding"/>
    <property type="evidence" value="ECO:0007669"/>
    <property type="project" value="UniProtKB-KW"/>
</dbReference>
<keyword evidence="4" id="KW-0051">Antiviral defense</keyword>
<evidence type="ECO:0000256" key="2">
    <source>
        <dbReference type="ARBA" id="ARBA00016109"/>
    </source>
</evidence>
<dbReference type="NCBIfam" id="TIGR01903">
    <property type="entry name" value="cas5_csm4"/>
    <property type="match status" value="1"/>
</dbReference>
<dbReference type="Pfam" id="PF17953">
    <property type="entry name" value="Csm4_C"/>
    <property type="match status" value="1"/>
</dbReference>
<dbReference type="HOGENOM" id="CLU_062371_0_0_10"/>
<dbReference type="Proteomes" id="UP000007519">
    <property type="component" value="Chromosome"/>
</dbReference>
<keyword evidence="3" id="KW-0694">RNA-binding</keyword>
<name>H6L654_SAPGL</name>
<dbReference type="RefSeq" id="WP_014373203.1">
    <property type="nucleotide sequence ID" value="NC_016940.1"/>
</dbReference>